<accession>A0ABT0AAQ8</accession>
<protein>
    <submittedName>
        <fullName evidence="4">LptA/OstA family protein</fullName>
    </submittedName>
</protein>
<organism evidence="4 5">
    <name type="scientific">Novosphingobium mangrovi</name>
    <name type="common">ex Hu et al. 2023</name>
    <dbReference type="NCBI Taxonomy" id="2930094"/>
    <lineage>
        <taxon>Bacteria</taxon>
        <taxon>Pseudomonadati</taxon>
        <taxon>Pseudomonadota</taxon>
        <taxon>Alphaproteobacteria</taxon>
        <taxon>Sphingomonadales</taxon>
        <taxon>Sphingomonadaceae</taxon>
        <taxon>Novosphingobium</taxon>
    </lineage>
</organism>
<gene>
    <name evidence="4" type="ORF">MTR65_06285</name>
</gene>
<dbReference type="PANTHER" id="PTHR36504:SF1">
    <property type="entry name" value="LIPOPOLYSACCHARIDE EXPORT SYSTEM PROTEIN LPTA"/>
    <property type="match status" value="1"/>
</dbReference>
<name>A0ABT0AAQ8_9SPHN</name>
<dbReference type="Pfam" id="PF03968">
    <property type="entry name" value="LptD_N"/>
    <property type="match status" value="1"/>
</dbReference>
<dbReference type="Proteomes" id="UP001162802">
    <property type="component" value="Unassembled WGS sequence"/>
</dbReference>
<evidence type="ECO:0000313" key="4">
    <source>
        <dbReference type="EMBL" id="MCJ1960279.1"/>
    </source>
</evidence>
<dbReference type="InterPro" id="IPR005653">
    <property type="entry name" value="OstA-like_N"/>
</dbReference>
<comment type="caution">
    <text evidence="4">The sequence shown here is derived from an EMBL/GenBank/DDBJ whole genome shotgun (WGS) entry which is preliminary data.</text>
</comment>
<dbReference type="RefSeq" id="WP_226637981.1">
    <property type="nucleotide sequence ID" value="NZ_JALHAT010000006.1"/>
</dbReference>
<dbReference type="PANTHER" id="PTHR36504">
    <property type="entry name" value="LIPOPOLYSACCHARIDE EXPORT SYSTEM PROTEIN LPTA"/>
    <property type="match status" value="1"/>
</dbReference>
<feature type="domain" description="Organic solvent tolerance-like N-terminal" evidence="3">
    <location>
        <begin position="48"/>
        <end position="153"/>
    </location>
</feature>
<evidence type="ECO:0000259" key="3">
    <source>
        <dbReference type="Pfam" id="PF03968"/>
    </source>
</evidence>
<proteinExistence type="predicted"/>
<evidence type="ECO:0000313" key="5">
    <source>
        <dbReference type="Proteomes" id="UP001162802"/>
    </source>
</evidence>
<sequence>MTSVRLPSLALRSALALAILATGGLVASQRIGAQALEGHNTDAPVDFSADKIELQDREDRVVLTGNVDIRQAGLTLKAARTVVNFTNAERLEVQRITATGGVRVTRRDEVATGDVAVYDFNKRIITMVGNASLKRGSTDTLRGGRFVVDLKTGVSSASGGRVKGTFNVPTSSN</sequence>
<keyword evidence="1 2" id="KW-0732">Signal</keyword>
<dbReference type="InterPro" id="IPR052037">
    <property type="entry name" value="LPS_export_LptA"/>
</dbReference>
<keyword evidence="5" id="KW-1185">Reference proteome</keyword>
<evidence type="ECO:0000256" key="2">
    <source>
        <dbReference type="SAM" id="SignalP"/>
    </source>
</evidence>
<feature type="signal peptide" evidence="2">
    <location>
        <begin position="1"/>
        <end position="27"/>
    </location>
</feature>
<evidence type="ECO:0000256" key="1">
    <source>
        <dbReference type="ARBA" id="ARBA00022729"/>
    </source>
</evidence>
<feature type="chain" id="PRO_5047253663" evidence="2">
    <location>
        <begin position="28"/>
        <end position="173"/>
    </location>
</feature>
<dbReference type="EMBL" id="JALHAT010000006">
    <property type="protein sequence ID" value="MCJ1960279.1"/>
    <property type="molecule type" value="Genomic_DNA"/>
</dbReference>
<reference evidence="4" key="1">
    <citation type="submission" date="2022-03" db="EMBL/GenBank/DDBJ databases">
        <title>Identification of a novel bacterium isolated from mangrove sediments.</title>
        <authorList>
            <person name="Pan X."/>
        </authorList>
    </citation>
    <scope>NUCLEOTIDE SEQUENCE</scope>
    <source>
        <strain evidence="4">B2637</strain>
    </source>
</reference>
<dbReference type="Gene3D" id="2.60.450.10">
    <property type="entry name" value="Lipopolysaccharide (LPS) transport protein A like domain"/>
    <property type="match status" value="1"/>
</dbReference>